<dbReference type="Gene3D" id="3.40.50.1980">
    <property type="entry name" value="Nitrogenase molybdenum iron protein domain"/>
    <property type="match status" value="2"/>
</dbReference>
<keyword evidence="2" id="KW-0732">Signal</keyword>
<dbReference type="PATRIC" id="fig|1348663.4.peg.505"/>
<protein>
    <submittedName>
        <fullName evidence="4">Periplasmic binding protein</fullName>
    </submittedName>
</protein>
<dbReference type="Pfam" id="PF01497">
    <property type="entry name" value="Peripla_BP_2"/>
    <property type="match status" value="1"/>
</dbReference>
<evidence type="ECO:0000313" key="5">
    <source>
        <dbReference type="Proteomes" id="UP000027178"/>
    </source>
</evidence>
<dbReference type="PROSITE" id="PS50983">
    <property type="entry name" value="FE_B12_PBP"/>
    <property type="match status" value="1"/>
</dbReference>
<dbReference type="AlphaFoldDB" id="A0A066Z665"/>
<dbReference type="InterPro" id="IPR002491">
    <property type="entry name" value="ABC_transptr_periplasmic_BD"/>
</dbReference>
<dbReference type="EMBL" id="JNBY01000016">
    <property type="protein sequence ID" value="KDN87709.1"/>
    <property type="molecule type" value="Genomic_DNA"/>
</dbReference>
<dbReference type="PANTHER" id="PTHR30535">
    <property type="entry name" value="VITAMIN B12-BINDING PROTEIN"/>
    <property type="match status" value="1"/>
</dbReference>
<dbReference type="InterPro" id="IPR050902">
    <property type="entry name" value="ABC_Transporter_SBP"/>
</dbReference>
<evidence type="ECO:0000259" key="3">
    <source>
        <dbReference type="PROSITE" id="PS50983"/>
    </source>
</evidence>
<organism evidence="4 5">
    <name type="scientific">Kitasatospora cheerisanensis KCTC 2395</name>
    <dbReference type="NCBI Taxonomy" id="1348663"/>
    <lineage>
        <taxon>Bacteria</taxon>
        <taxon>Bacillati</taxon>
        <taxon>Actinomycetota</taxon>
        <taxon>Actinomycetes</taxon>
        <taxon>Kitasatosporales</taxon>
        <taxon>Streptomycetaceae</taxon>
        <taxon>Kitasatospora</taxon>
    </lineage>
</organism>
<keyword evidence="5" id="KW-1185">Reference proteome</keyword>
<feature type="domain" description="Fe/B12 periplasmic-binding" evidence="3">
    <location>
        <begin position="63"/>
        <end position="356"/>
    </location>
</feature>
<reference evidence="4 5" key="1">
    <citation type="submission" date="2014-05" db="EMBL/GenBank/DDBJ databases">
        <title>Draft Genome Sequence of Kitasatospora cheerisanensis KCTC 2395.</title>
        <authorList>
            <person name="Nam D.H."/>
        </authorList>
    </citation>
    <scope>NUCLEOTIDE SEQUENCE [LARGE SCALE GENOMIC DNA]</scope>
    <source>
        <strain evidence="4 5">KCTC 2395</strain>
    </source>
</reference>
<evidence type="ECO:0000256" key="1">
    <source>
        <dbReference type="ARBA" id="ARBA00008814"/>
    </source>
</evidence>
<evidence type="ECO:0000256" key="2">
    <source>
        <dbReference type="SAM" id="SignalP"/>
    </source>
</evidence>
<dbReference type="SUPFAM" id="SSF53807">
    <property type="entry name" value="Helical backbone' metal receptor"/>
    <property type="match status" value="1"/>
</dbReference>
<feature type="signal peptide" evidence="2">
    <location>
        <begin position="1"/>
        <end position="24"/>
    </location>
</feature>
<name>A0A066Z665_9ACTN</name>
<proteinExistence type="inferred from homology"/>
<sequence length="361" mass="37744">MRHRIRRGPAAATALLATALLATACAGSPPTSRGPDVVVSRTFPVKVADCAGRRTTFDAPPGRIVTSNAAALELLLELGAGDRVIGTGFPPGAGYLPAELADRGAKVPVLGKTVIAKEQLLGSGADLYIDSFAATNTGGGAGGGGGMGGTPAEQEFAAAGIKHVFLLSTACATTAKTDLAEVEQDIERLGAVTGTLPAADRLVAAMNGTLDRVATALGDLPEDRRPSYFFFDYDAGTQQPTAVCRKQIANAIITLAGARNAFADCDADFRPVGWEEVVARNPDWIQLGVRNRGTADATRKAFDEAERFLRDHPATKDLAAVRQGRFVRIGSEVTTVAGVRNADTVERIARTVHPELVKEGR</sequence>
<dbReference type="HOGENOM" id="CLU_038034_7_2_11"/>
<evidence type="ECO:0000313" key="4">
    <source>
        <dbReference type="EMBL" id="KDN87709.1"/>
    </source>
</evidence>
<feature type="chain" id="PRO_5038682442" evidence="2">
    <location>
        <begin position="25"/>
        <end position="361"/>
    </location>
</feature>
<gene>
    <name evidence="4" type="ORF">KCH_05310</name>
</gene>
<comment type="similarity">
    <text evidence="1">Belongs to the bacterial solute-binding protein 8 family.</text>
</comment>
<dbReference type="eggNOG" id="COG0614">
    <property type="taxonomic scope" value="Bacteria"/>
</dbReference>
<accession>A0A066Z665</accession>
<dbReference type="Proteomes" id="UP000027178">
    <property type="component" value="Unassembled WGS sequence"/>
</dbReference>
<dbReference type="PROSITE" id="PS51257">
    <property type="entry name" value="PROKAR_LIPOPROTEIN"/>
    <property type="match status" value="1"/>
</dbReference>
<dbReference type="PANTHER" id="PTHR30535:SF7">
    <property type="entry name" value="IRON(III) DICITRATE-BINDING PROTEIN"/>
    <property type="match status" value="1"/>
</dbReference>
<dbReference type="RefSeq" id="WP_084223135.1">
    <property type="nucleotide sequence ID" value="NZ_KK853997.1"/>
</dbReference>
<comment type="caution">
    <text evidence="4">The sequence shown here is derived from an EMBL/GenBank/DDBJ whole genome shotgun (WGS) entry which is preliminary data.</text>
</comment>